<dbReference type="OrthoDB" id="6375056at2759"/>
<dbReference type="EMBL" id="VSRR010013035">
    <property type="protein sequence ID" value="MPC55271.1"/>
    <property type="molecule type" value="Genomic_DNA"/>
</dbReference>
<dbReference type="InterPro" id="IPR000421">
    <property type="entry name" value="FA58C"/>
</dbReference>
<comment type="caution">
    <text evidence="2">The sequence shown here is derived from an EMBL/GenBank/DDBJ whole genome shotgun (WGS) entry which is preliminary data.</text>
</comment>
<dbReference type="InterPro" id="IPR051941">
    <property type="entry name" value="BG_Antigen-Binding_Lectin"/>
</dbReference>
<feature type="domain" description="F5/8 type C" evidence="1">
    <location>
        <begin position="1"/>
        <end position="132"/>
    </location>
</feature>
<dbReference type="SUPFAM" id="SSF49785">
    <property type="entry name" value="Galactose-binding domain-like"/>
    <property type="match status" value="1"/>
</dbReference>
<gene>
    <name evidence="2" type="ORF">E2C01_049203</name>
</gene>
<evidence type="ECO:0000313" key="2">
    <source>
        <dbReference type="EMBL" id="MPC55271.1"/>
    </source>
</evidence>
<accession>A0A5B7G5J7</accession>
<evidence type="ECO:0000259" key="1">
    <source>
        <dbReference type="PROSITE" id="PS50022"/>
    </source>
</evidence>
<evidence type="ECO:0000313" key="3">
    <source>
        <dbReference type="Proteomes" id="UP000324222"/>
    </source>
</evidence>
<protein>
    <recommendedName>
        <fullName evidence="1">F5/8 type C domain-containing protein</fullName>
    </recommendedName>
</protein>
<dbReference type="PROSITE" id="PS50022">
    <property type="entry name" value="FA58C_3"/>
    <property type="match status" value="1"/>
</dbReference>
<name>A0A5B7G5J7_PORTR</name>
<keyword evidence="3" id="KW-1185">Reference proteome</keyword>
<dbReference type="Proteomes" id="UP000324222">
    <property type="component" value="Unassembled WGS sequence"/>
</dbReference>
<reference evidence="2 3" key="1">
    <citation type="submission" date="2019-05" db="EMBL/GenBank/DDBJ databases">
        <title>Another draft genome of Portunus trituberculatus and its Hox gene families provides insights of decapod evolution.</title>
        <authorList>
            <person name="Jeong J.-H."/>
            <person name="Song I."/>
            <person name="Kim S."/>
            <person name="Choi T."/>
            <person name="Kim D."/>
            <person name="Ryu S."/>
            <person name="Kim W."/>
        </authorList>
    </citation>
    <scope>NUCLEOTIDE SEQUENCE [LARGE SCALE GENOMIC DNA]</scope>
    <source>
        <tissue evidence="2">Muscle</tissue>
    </source>
</reference>
<dbReference type="InterPro" id="IPR008979">
    <property type="entry name" value="Galactose-bd-like_sf"/>
</dbReference>
<dbReference type="Pfam" id="PF22633">
    <property type="entry name" value="F5_F8_type_C_2"/>
    <property type="match status" value="1"/>
</dbReference>
<sequence>MYVRFVPANALDIETNATDTMYHSQEEEHSWWLLDLGETRTIHAVEILSRLDNSPERLHDVEIRVGSNLATNYEDFSHYIYFSTYAGPYSADQGRLSCFRADGVSGRFVAIMKVKPSDTDQLQLVDVNVLVRKE</sequence>
<dbReference type="PANTHER" id="PTHR45713">
    <property type="entry name" value="FTP DOMAIN-CONTAINING PROTEIN"/>
    <property type="match status" value="1"/>
</dbReference>
<dbReference type="PANTHER" id="PTHR45713:SF6">
    <property type="entry name" value="F5_8 TYPE C DOMAIN-CONTAINING PROTEIN"/>
    <property type="match status" value="1"/>
</dbReference>
<proteinExistence type="predicted"/>
<dbReference type="Gene3D" id="2.60.120.260">
    <property type="entry name" value="Galactose-binding domain-like"/>
    <property type="match status" value="1"/>
</dbReference>
<dbReference type="AlphaFoldDB" id="A0A5B7G5J7"/>
<organism evidence="2 3">
    <name type="scientific">Portunus trituberculatus</name>
    <name type="common">Swimming crab</name>
    <name type="synonym">Neptunus trituberculatus</name>
    <dbReference type="NCBI Taxonomy" id="210409"/>
    <lineage>
        <taxon>Eukaryota</taxon>
        <taxon>Metazoa</taxon>
        <taxon>Ecdysozoa</taxon>
        <taxon>Arthropoda</taxon>
        <taxon>Crustacea</taxon>
        <taxon>Multicrustacea</taxon>
        <taxon>Malacostraca</taxon>
        <taxon>Eumalacostraca</taxon>
        <taxon>Eucarida</taxon>
        <taxon>Decapoda</taxon>
        <taxon>Pleocyemata</taxon>
        <taxon>Brachyura</taxon>
        <taxon>Eubrachyura</taxon>
        <taxon>Portunoidea</taxon>
        <taxon>Portunidae</taxon>
        <taxon>Portuninae</taxon>
        <taxon>Portunus</taxon>
    </lineage>
</organism>